<keyword evidence="6" id="KW-1185">Reference proteome</keyword>
<dbReference type="Pfam" id="PF01576">
    <property type="entry name" value="Myosin_tail_1"/>
    <property type="match status" value="1"/>
</dbReference>
<organism evidence="5 6">
    <name type="scientific">Parthenolecanium corni</name>
    <dbReference type="NCBI Taxonomy" id="536013"/>
    <lineage>
        <taxon>Eukaryota</taxon>
        <taxon>Metazoa</taxon>
        <taxon>Ecdysozoa</taxon>
        <taxon>Arthropoda</taxon>
        <taxon>Hexapoda</taxon>
        <taxon>Insecta</taxon>
        <taxon>Pterygota</taxon>
        <taxon>Neoptera</taxon>
        <taxon>Paraneoptera</taxon>
        <taxon>Hemiptera</taxon>
        <taxon>Sternorrhyncha</taxon>
        <taxon>Coccoidea</taxon>
        <taxon>Coccidae</taxon>
        <taxon>Parthenolecanium</taxon>
    </lineage>
</organism>
<feature type="region of interest" description="Disordered" evidence="3">
    <location>
        <begin position="654"/>
        <end position="738"/>
    </location>
</feature>
<protein>
    <recommendedName>
        <fullName evidence="4">Myosin tail domain-containing protein</fullName>
    </recommendedName>
</protein>
<evidence type="ECO:0000313" key="5">
    <source>
        <dbReference type="EMBL" id="KAK7595343.1"/>
    </source>
</evidence>
<feature type="coiled-coil region" evidence="2">
    <location>
        <begin position="2"/>
        <end position="60"/>
    </location>
</feature>
<dbReference type="GO" id="GO:0031032">
    <property type="term" value="P:actomyosin structure organization"/>
    <property type="evidence" value="ECO:0007669"/>
    <property type="project" value="TreeGrafter"/>
</dbReference>
<comment type="caution">
    <text evidence="5">The sequence shown here is derived from an EMBL/GenBank/DDBJ whole genome shotgun (WGS) entry which is preliminary data.</text>
</comment>
<evidence type="ECO:0000256" key="1">
    <source>
        <dbReference type="ARBA" id="ARBA00023054"/>
    </source>
</evidence>
<feature type="coiled-coil region" evidence="2">
    <location>
        <begin position="401"/>
        <end position="505"/>
    </location>
</feature>
<reference evidence="5 6" key="1">
    <citation type="submission" date="2024-03" db="EMBL/GenBank/DDBJ databases">
        <title>Adaptation during the transition from Ophiocordyceps entomopathogen to insect associate is accompanied by gene loss and intensified selection.</title>
        <authorList>
            <person name="Ward C.M."/>
            <person name="Onetto C.A."/>
            <person name="Borneman A.R."/>
        </authorList>
    </citation>
    <scope>NUCLEOTIDE SEQUENCE [LARGE SCALE GENOMIC DNA]</scope>
    <source>
        <strain evidence="5">AWRI1</strain>
        <tissue evidence="5">Single Adult Female</tissue>
    </source>
</reference>
<accession>A0AAN9TKV7</accession>
<dbReference type="Proteomes" id="UP001367676">
    <property type="component" value="Unassembled WGS sequence"/>
</dbReference>
<feature type="region of interest" description="Disordered" evidence="3">
    <location>
        <begin position="66"/>
        <end position="86"/>
    </location>
</feature>
<dbReference type="GO" id="GO:0005737">
    <property type="term" value="C:cytoplasm"/>
    <property type="evidence" value="ECO:0007669"/>
    <property type="project" value="TreeGrafter"/>
</dbReference>
<name>A0AAN9TKV7_9HEMI</name>
<feature type="domain" description="Myosin tail" evidence="4">
    <location>
        <begin position="86"/>
        <end position="373"/>
    </location>
</feature>
<evidence type="ECO:0000256" key="3">
    <source>
        <dbReference type="SAM" id="MobiDB-lite"/>
    </source>
</evidence>
<feature type="compositionally biased region" description="Basic and acidic residues" evidence="3">
    <location>
        <begin position="706"/>
        <end position="728"/>
    </location>
</feature>
<keyword evidence="1 2" id="KW-0175">Coiled coil</keyword>
<feature type="compositionally biased region" description="Acidic residues" evidence="3">
    <location>
        <begin position="657"/>
        <end position="685"/>
    </location>
</feature>
<evidence type="ECO:0000313" key="6">
    <source>
        <dbReference type="Proteomes" id="UP001367676"/>
    </source>
</evidence>
<gene>
    <name evidence="5" type="ORF">V9T40_013168</name>
</gene>
<dbReference type="InterPro" id="IPR002928">
    <property type="entry name" value="Myosin_tail"/>
</dbReference>
<evidence type="ECO:0000259" key="4">
    <source>
        <dbReference type="Pfam" id="PF01576"/>
    </source>
</evidence>
<dbReference type="PANTHER" id="PTHR45615">
    <property type="entry name" value="MYOSIN HEAVY CHAIN, NON-MUSCLE"/>
    <property type="match status" value="1"/>
</dbReference>
<feature type="region of interest" description="Disordered" evidence="3">
    <location>
        <begin position="567"/>
        <end position="617"/>
    </location>
</feature>
<feature type="coiled-coil region" evidence="2">
    <location>
        <begin position="86"/>
        <end position="362"/>
    </location>
</feature>
<dbReference type="AlphaFoldDB" id="A0AAN9TKV7"/>
<sequence length="758" mass="87910">MAVDLAEEHSSANLANERLELETAERLRLEQEIRYLQNKNQTLQENGEKLETELICLKTADLNGTISPENEEGFATDDSSSGSAYKQRYERASRELEYTKRRLQQQHHDDLEQLVALRKQLEKKISDAYEEVEEQRQVVAQWKRKVQKLNGEMSDLRLMLEDSNSRNNLLEKRQRKFDSEIQMLQDEVRQEKQTRERISREKELLAADKYTLEQNLETLKMDLELKDQKLSNLNRELHEITFGGTTEEEVTRLRKIKHDLENKIAEQEEDLNDLADQVHVLSQAKLRLEMNLEQVRKEHKKELSQRDEENEEVRCNSVKKVKALECQLETEHEERTMLLRERHELERKLADVEDRERCTRNSDQELVNRLRRDLKKTKILLHDARLMLQQVKSDAPNKAILRQLRNQLEDAECARNAAIKARQMAEADLADIASTLEEIQKAKTEAEDKAASYARERAQLQSQLDENEEELAEVLKKYGNTVQQLSNQQLVLHEQANRIAELESERCSLKEQLAEVTSRLESIETHGDPTSSLVVKRLELKTKELESKLDLEQTTRSRMEVQIGRLKEAAERSQQEADASRAKETSTQESIRKVQRALREARESQAASEAKEATDAARKRELEKRIEQMDIELGATKADLKLALQRVEDLQCAIQGDLDDDDDDEDEDDDEDDDDDDEDDVENASDSEICQEIHLLYTASQPNNNQREETGKKRFRGGREDADDDARVHPPIPAPTDSQTSLVCLVFYATPSEWLRTS</sequence>
<dbReference type="GO" id="GO:0051015">
    <property type="term" value="F:actin filament binding"/>
    <property type="evidence" value="ECO:0007669"/>
    <property type="project" value="TreeGrafter"/>
</dbReference>
<dbReference type="PANTHER" id="PTHR45615:SF36">
    <property type="entry name" value="MYOSIN HEAVY CHAIN-LIKE, ISOFORM B-RELATED"/>
    <property type="match status" value="1"/>
</dbReference>
<dbReference type="GO" id="GO:0032982">
    <property type="term" value="C:myosin filament"/>
    <property type="evidence" value="ECO:0007669"/>
    <property type="project" value="TreeGrafter"/>
</dbReference>
<dbReference type="GO" id="GO:0016460">
    <property type="term" value="C:myosin II complex"/>
    <property type="evidence" value="ECO:0007669"/>
    <property type="project" value="TreeGrafter"/>
</dbReference>
<proteinExistence type="predicted"/>
<dbReference type="EMBL" id="JBBCAQ010000018">
    <property type="protein sequence ID" value="KAK7595343.1"/>
    <property type="molecule type" value="Genomic_DNA"/>
</dbReference>
<evidence type="ECO:0000256" key="2">
    <source>
        <dbReference type="SAM" id="Coils"/>
    </source>
</evidence>